<protein>
    <submittedName>
        <fullName evidence="1">Uncharacterized protein</fullName>
    </submittedName>
</protein>
<proteinExistence type="predicted"/>
<accession>A0ACC1SY45</accession>
<comment type="caution">
    <text evidence="1">The sequence shown here is derived from an EMBL/GenBank/DDBJ whole genome shotgun (WGS) entry which is preliminary data.</text>
</comment>
<organism evidence="1 2">
    <name type="scientific">Fusarium decemcellulare</name>
    <dbReference type="NCBI Taxonomy" id="57161"/>
    <lineage>
        <taxon>Eukaryota</taxon>
        <taxon>Fungi</taxon>
        <taxon>Dikarya</taxon>
        <taxon>Ascomycota</taxon>
        <taxon>Pezizomycotina</taxon>
        <taxon>Sordariomycetes</taxon>
        <taxon>Hypocreomycetidae</taxon>
        <taxon>Hypocreales</taxon>
        <taxon>Nectriaceae</taxon>
        <taxon>Fusarium</taxon>
        <taxon>Fusarium decemcellulare species complex</taxon>
    </lineage>
</organism>
<evidence type="ECO:0000313" key="1">
    <source>
        <dbReference type="EMBL" id="KAJ3548847.1"/>
    </source>
</evidence>
<sequence>MAAAASASASSVGMKPQEDVSAQLFQFFLPTIHNYDYGSLFGTIDEASDESELSTILGNLSEDKTQLSARHPLFDGQTPLHMAVIANRSWAVNQLLEAGAPVDVTDYEERRPLHFACRKGNLRIVNKLVSAGADVNAVSSDGVTPLGEACERRQKDVVNLLLSHDADPQVTQEKERPPMQTAVRYGYTEIVELLLMKHRDIIDTTDNNEQTPLHIASQHESRTMVDLLLKNGANPALPDGEKKLPLHYACQYSSKSIVERLLSRKAARESINARDNQGQTALHYAATRVRDEICETLLRNGADINTRDYDGRTALMVAVQQGHSSNPSSVDSRALSFESSLSDESDGYPEVVDFLLDNDAKADISDAKGNTVLHIAACQGSGDKVGMILDKMDGKQHSMTNSDGNTALALAFQRSRPTDIMRAMLEKLSTIDFGRGGEEEVAEEERALFWAAESHDRHEMVSLILKKGKSLGQKPQPFGSESWSSVEWVAHREMPLLLWVLLINAPDGETEEGRKAALERINRPTTIIGHQSGHENDDASEDLGDDNQSPSKQLVRDILRDPNIFRPNSLPKSTSRRKEPLKAPVAGRKQPSALSDMEAAVVEFYELPETGDKCNTSALLRRFRPVKDVIYKDGPVKIMKEAKGALGGIFEKEALASSNEFTESRKLYERCNEQTPIFRWVHLPATNIQWMNDLLQRIMVDEKAKDEEFHNTSSFFKNSWTQIPDRTSPSRMMRPKCVSNETSPVASDKPPTAVDDTPKVVSRAQKAARKNKEKSEASKSSKRASVGLSGCHTTGEDERRLRALYMPYLAFSEYIRESPKKGIVESQKKVSDEQIKKMHELTKAKKAYNDLLNAYYGKAIHGSPTLDEWYYHFARGQKLLQEQQFRNETQVVTKRLYNDVASRDFWTLLRVNQLWIWTIGDEWLISAATHPVDHSEIPLLTELLDFVSRPVESGGEQVQPQSPIEMSKVMVKYCIGSYERDTRYSKDVSKTPIHAHEPPRRMFSDSVNEIGVSESTLFQKFKDRTKRGQDRASGYPGRRKTYEAIQEIETTIAEAAGLSCGIKDIRDELKILLTVAGYQKTVQTDLGVVPSERSAEYIVKDLEEMDATAEQIQKAVETLLSLEESEIANLQAMEGIRQGNLLMAFTVATVVFASPPFHPRAYYSMMTPINQVPLSFVTSLFALDVASFLSSPHWAYWIIGIAFIVTSVFAYCAWSEHVTRLLQRLPNSTKFHNNHGDEMGVRGSTTSKEAITTQEYGLGSQRVKELILL</sequence>
<evidence type="ECO:0000313" key="2">
    <source>
        <dbReference type="Proteomes" id="UP001148629"/>
    </source>
</evidence>
<name>A0ACC1SY45_9HYPO</name>
<keyword evidence="2" id="KW-1185">Reference proteome</keyword>
<dbReference type="EMBL" id="JANRMS010000037">
    <property type="protein sequence ID" value="KAJ3548847.1"/>
    <property type="molecule type" value="Genomic_DNA"/>
</dbReference>
<dbReference type="Proteomes" id="UP001148629">
    <property type="component" value="Unassembled WGS sequence"/>
</dbReference>
<reference evidence="1" key="1">
    <citation type="submission" date="2022-08" db="EMBL/GenBank/DDBJ databases">
        <title>Genome Sequence of Fusarium decemcellulare.</title>
        <authorList>
            <person name="Buettner E."/>
        </authorList>
    </citation>
    <scope>NUCLEOTIDE SEQUENCE</scope>
    <source>
        <strain evidence="1">Babe19</strain>
    </source>
</reference>
<gene>
    <name evidence="1" type="ORF">NM208_g809</name>
</gene>